<dbReference type="Pfam" id="PF20232">
    <property type="entry name" value="T6SS_FHA_C"/>
    <property type="match status" value="1"/>
</dbReference>
<dbReference type="SUPFAM" id="SSF49879">
    <property type="entry name" value="SMAD/FHA domain"/>
    <property type="match status" value="1"/>
</dbReference>
<dbReference type="PROSITE" id="PS50006">
    <property type="entry name" value="FHA_DOMAIN"/>
    <property type="match status" value="1"/>
</dbReference>
<evidence type="ECO:0000256" key="1">
    <source>
        <dbReference type="SAM" id="MobiDB-lite"/>
    </source>
</evidence>
<proteinExistence type="predicted"/>
<dbReference type="InterPro" id="IPR008984">
    <property type="entry name" value="SMAD_FHA_dom_sf"/>
</dbReference>
<organism evidence="3 4">
    <name type="scientific">Limnobacter humi</name>
    <dbReference type="NCBI Taxonomy" id="1778671"/>
    <lineage>
        <taxon>Bacteria</taxon>
        <taxon>Pseudomonadati</taxon>
        <taxon>Pseudomonadota</taxon>
        <taxon>Betaproteobacteria</taxon>
        <taxon>Burkholderiales</taxon>
        <taxon>Burkholderiaceae</taxon>
        <taxon>Limnobacter</taxon>
    </lineage>
</organism>
<comment type="caution">
    <text evidence="3">The sequence shown here is derived from an EMBL/GenBank/DDBJ whole genome shotgun (WGS) entry which is preliminary data.</text>
</comment>
<name>A0ABT1WD61_9BURK</name>
<evidence type="ECO:0000259" key="2">
    <source>
        <dbReference type="PROSITE" id="PS50006"/>
    </source>
</evidence>
<protein>
    <submittedName>
        <fullName evidence="3">FHA domain-containing protein</fullName>
    </submittedName>
</protein>
<dbReference type="Gene3D" id="2.60.200.20">
    <property type="match status" value="1"/>
</dbReference>
<dbReference type="Proteomes" id="UP001204142">
    <property type="component" value="Unassembled WGS sequence"/>
</dbReference>
<dbReference type="EMBL" id="JANIGO010000001">
    <property type="protein sequence ID" value="MCQ8895459.1"/>
    <property type="molecule type" value="Genomic_DNA"/>
</dbReference>
<evidence type="ECO:0000313" key="4">
    <source>
        <dbReference type="Proteomes" id="UP001204142"/>
    </source>
</evidence>
<dbReference type="RefSeq" id="WP_256763138.1">
    <property type="nucleotide sequence ID" value="NZ_JANIGO010000001.1"/>
</dbReference>
<feature type="region of interest" description="Disordered" evidence="1">
    <location>
        <begin position="70"/>
        <end position="89"/>
    </location>
</feature>
<dbReference type="Pfam" id="PF00498">
    <property type="entry name" value="FHA"/>
    <property type="match status" value="1"/>
</dbReference>
<gene>
    <name evidence="3" type="ORF">NQT62_03270</name>
</gene>
<keyword evidence="4" id="KW-1185">Reference proteome</keyword>
<reference evidence="3 4" key="1">
    <citation type="submission" date="2022-07" db="EMBL/GenBank/DDBJ databases">
        <authorList>
            <person name="Xamxidin M."/>
            <person name="Wu M."/>
        </authorList>
    </citation>
    <scope>NUCLEOTIDE SEQUENCE [LARGE SCALE GENOMIC DNA]</scope>
    <source>
        <strain evidence="3 4">NBRC 111650</strain>
    </source>
</reference>
<accession>A0ABT1WD61</accession>
<dbReference type="CDD" id="cd00060">
    <property type="entry name" value="FHA"/>
    <property type="match status" value="1"/>
</dbReference>
<evidence type="ECO:0000313" key="3">
    <source>
        <dbReference type="EMBL" id="MCQ8895459.1"/>
    </source>
</evidence>
<dbReference type="InterPro" id="IPR046883">
    <property type="entry name" value="T6SS_FHA_C"/>
</dbReference>
<dbReference type="InterPro" id="IPR000253">
    <property type="entry name" value="FHA_dom"/>
</dbReference>
<feature type="domain" description="FHA" evidence="2">
    <location>
        <begin position="35"/>
        <end position="85"/>
    </location>
</feature>
<sequence length="384" mass="42935">MQAEFEFRIVKDHDMDPSNPSLPAAQVLTVGAGSGIFGRAPGCRYSVPDPSRVISREHALIERHQDEVYWTPRGSNPTQRRGEVLQSGKRHPLVPGDVLELGPYQVYFVARESKPFELSPLPLSPDADPVWLQDPLARSTWSIDAVLGSVPEPIASPLPVEPTPLPVRTPVQSHRLWLDDLDAPSPALQSEPQGLQPTASADWVDALGLRFVQPWDPMHTERLKVVIHQSLALLLSLLEARRLVRQELGGHQTTIRARSNNPLKVAVSVPQALAQLIHPDSEAYLSTEQAFEELSSDLLNESGHLLNGIRHVMAKLDQHLAPRHIERQLERMSGITLPIGVHRKARMWDLYCQQFQWLRGERSLPFASLLEDVLRDAPGPRQDT</sequence>